<accession>A0ABQ8JSW5</accession>
<dbReference type="Proteomes" id="UP000887458">
    <property type="component" value="Unassembled WGS sequence"/>
</dbReference>
<organism evidence="2 3">
    <name type="scientific">Dermatophagoides pteronyssinus</name>
    <name type="common">European house dust mite</name>
    <dbReference type="NCBI Taxonomy" id="6956"/>
    <lineage>
        <taxon>Eukaryota</taxon>
        <taxon>Metazoa</taxon>
        <taxon>Ecdysozoa</taxon>
        <taxon>Arthropoda</taxon>
        <taxon>Chelicerata</taxon>
        <taxon>Arachnida</taxon>
        <taxon>Acari</taxon>
        <taxon>Acariformes</taxon>
        <taxon>Sarcoptiformes</taxon>
        <taxon>Astigmata</taxon>
        <taxon>Psoroptidia</taxon>
        <taxon>Analgoidea</taxon>
        <taxon>Pyroglyphidae</taxon>
        <taxon>Dermatophagoidinae</taxon>
        <taxon>Dermatophagoides</taxon>
    </lineage>
</organism>
<comment type="caution">
    <text evidence="2">The sequence shown here is derived from an EMBL/GenBank/DDBJ whole genome shotgun (WGS) entry which is preliminary data.</text>
</comment>
<feature type="compositionally biased region" description="Acidic residues" evidence="1">
    <location>
        <begin position="1"/>
        <end position="11"/>
    </location>
</feature>
<proteinExistence type="predicted"/>
<name>A0ABQ8JSW5_DERPT</name>
<keyword evidence="3" id="KW-1185">Reference proteome</keyword>
<evidence type="ECO:0000313" key="2">
    <source>
        <dbReference type="EMBL" id="KAH9425500.1"/>
    </source>
</evidence>
<sequence length="60" mass="6292">MADDDVVDEQSFDIRHLSDPASSSSIDGPSVINFGGTSARRRRLRCSSSTDGCSSGAINS</sequence>
<evidence type="ECO:0000313" key="3">
    <source>
        <dbReference type="Proteomes" id="UP000887458"/>
    </source>
</evidence>
<evidence type="ECO:0000256" key="1">
    <source>
        <dbReference type="SAM" id="MobiDB-lite"/>
    </source>
</evidence>
<gene>
    <name evidence="2" type="ORF">DERP_006109</name>
</gene>
<protein>
    <submittedName>
        <fullName evidence="2">Uncharacterized protein</fullName>
    </submittedName>
</protein>
<reference evidence="2 3" key="2">
    <citation type="journal article" date="2022" name="Mol. Biol. Evol.">
        <title>Comparative Genomics Reveals Insights into the Divergent Evolution of Astigmatic Mites and Household Pest Adaptations.</title>
        <authorList>
            <person name="Xiong Q."/>
            <person name="Wan A.T."/>
            <person name="Liu X."/>
            <person name="Fung C.S."/>
            <person name="Xiao X."/>
            <person name="Malainual N."/>
            <person name="Hou J."/>
            <person name="Wang L."/>
            <person name="Wang M."/>
            <person name="Yang K.Y."/>
            <person name="Cui Y."/>
            <person name="Leung E.L."/>
            <person name="Nong W."/>
            <person name="Shin S.K."/>
            <person name="Au S.W."/>
            <person name="Jeong K.Y."/>
            <person name="Chew F.T."/>
            <person name="Hui J.H."/>
            <person name="Leung T.F."/>
            <person name="Tungtrongchitr A."/>
            <person name="Zhong N."/>
            <person name="Liu Z."/>
            <person name="Tsui S.K."/>
        </authorList>
    </citation>
    <scope>NUCLEOTIDE SEQUENCE [LARGE SCALE GENOMIC DNA]</scope>
    <source>
        <strain evidence="2">Derp</strain>
    </source>
</reference>
<feature type="region of interest" description="Disordered" evidence="1">
    <location>
        <begin position="1"/>
        <end position="34"/>
    </location>
</feature>
<dbReference type="EMBL" id="NJHN03000018">
    <property type="protein sequence ID" value="KAH9425500.1"/>
    <property type="molecule type" value="Genomic_DNA"/>
</dbReference>
<reference evidence="2 3" key="1">
    <citation type="journal article" date="2018" name="J. Allergy Clin. Immunol.">
        <title>High-quality assembly of Dermatophagoides pteronyssinus genome and transcriptome reveals a wide range of novel allergens.</title>
        <authorList>
            <person name="Liu X.Y."/>
            <person name="Yang K.Y."/>
            <person name="Wang M.Q."/>
            <person name="Kwok J.S."/>
            <person name="Zeng X."/>
            <person name="Yang Z."/>
            <person name="Xiao X.J."/>
            <person name="Lau C.P."/>
            <person name="Li Y."/>
            <person name="Huang Z.M."/>
            <person name="Ba J.G."/>
            <person name="Yim A.K."/>
            <person name="Ouyang C.Y."/>
            <person name="Ngai S.M."/>
            <person name="Chan T.F."/>
            <person name="Leung E.L."/>
            <person name="Liu L."/>
            <person name="Liu Z.G."/>
            <person name="Tsui S.K."/>
        </authorList>
    </citation>
    <scope>NUCLEOTIDE SEQUENCE [LARGE SCALE GENOMIC DNA]</scope>
    <source>
        <strain evidence="2">Derp</strain>
    </source>
</reference>